<dbReference type="AlphaFoldDB" id="A0A432Z1C0"/>
<dbReference type="Pfam" id="PF09907">
    <property type="entry name" value="HigB_toxin"/>
    <property type="match status" value="1"/>
</dbReference>
<name>A0A432Z1C0_9GAMM</name>
<dbReference type="InterPro" id="IPR018669">
    <property type="entry name" value="Toxin_HigB"/>
</dbReference>
<evidence type="ECO:0000313" key="2">
    <source>
        <dbReference type="Proteomes" id="UP000288058"/>
    </source>
</evidence>
<accession>A0A432Z1C0</accession>
<reference evidence="2" key="1">
    <citation type="journal article" date="2018" name="Front. Microbiol.">
        <title>Genome-Based Analysis Reveals the Taxonomy and Diversity of the Family Idiomarinaceae.</title>
        <authorList>
            <person name="Liu Y."/>
            <person name="Lai Q."/>
            <person name="Shao Z."/>
        </authorList>
    </citation>
    <scope>NUCLEOTIDE SEQUENCE [LARGE SCALE GENOMIC DNA]</scope>
    <source>
        <strain evidence="2">R22</strain>
    </source>
</reference>
<protein>
    <submittedName>
        <fullName evidence="1">Addiction module toxin RelE</fullName>
    </submittedName>
</protein>
<sequence length="99" mass="11999">MRIVSRATLREFWEKPNYRDAEQPLKAWFDEARYASWEKSQDIKEQYRHASFIANNRVVFNIHGNKYRLVVAMKYEFSMIYIRFVGTHKQYDAIDAETI</sequence>
<proteinExistence type="predicted"/>
<dbReference type="GO" id="GO:0004519">
    <property type="term" value="F:endonuclease activity"/>
    <property type="evidence" value="ECO:0007669"/>
    <property type="project" value="InterPro"/>
</dbReference>
<dbReference type="GO" id="GO:0110001">
    <property type="term" value="C:toxin-antitoxin complex"/>
    <property type="evidence" value="ECO:0007669"/>
    <property type="project" value="InterPro"/>
</dbReference>
<dbReference type="EMBL" id="PIQC01000003">
    <property type="protein sequence ID" value="RUO71688.1"/>
    <property type="molecule type" value="Genomic_DNA"/>
</dbReference>
<comment type="caution">
    <text evidence="1">The sequence shown here is derived from an EMBL/GenBank/DDBJ whole genome shotgun (WGS) entry which is preliminary data.</text>
</comment>
<dbReference type="OrthoDB" id="9799912at2"/>
<keyword evidence="2" id="KW-1185">Reference proteome</keyword>
<dbReference type="GO" id="GO:0003723">
    <property type="term" value="F:RNA binding"/>
    <property type="evidence" value="ECO:0007669"/>
    <property type="project" value="InterPro"/>
</dbReference>
<dbReference type="Proteomes" id="UP000288058">
    <property type="component" value="Unassembled WGS sequence"/>
</dbReference>
<gene>
    <name evidence="1" type="ORF">CWI78_04010</name>
</gene>
<evidence type="ECO:0000313" key="1">
    <source>
        <dbReference type="EMBL" id="RUO71688.1"/>
    </source>
</evidence>
<organism evidence="1 2">
    <name type="scientific">Idiomarina ramblicola</name>
    <dbReference type="NCBI Taxonomy" id="263724"/>
    <lineage>
        <taxon>Bacteria</taxon>
        <taxon>Pseudomonadati</taxon>
        <taxon>Pseudomonadota</taxon>
        <taxon>Gammaproteobacteria</taxon>
        <taxon>Alteromonadales</taxon>
        <taxon>Idiomarinaceae</taxon>
        <taxon>Idiomarina</taxon>
    </lineage>
</organism>